<dbReference type="PANTHER" id="PTHR43791:SF36">
    <property type="entry name" value="TRANSPORTER, PUTATIVE (AFU_ORTHOLOGUE AFUA_6G08340)-RELATED"/>
    <property type="match status" value="1"/>
</dbReference>
<name>A0A5S9P929_MYCVN</name>
<organism evidence="8 9">
    <name type="scientific">Mycolicibacterium vanbaalenii</name>
    <name type="common">Mycobacterium vanbaalenii</name>
    <dbReference type="NCBI Taxonomy" id="110539"/>
    <lineage>
        <taxon>Bacteria</taxon>
        <taxon>Bacillati</taxon>
        <taxon>Actinomycetota</taxon>
        <taxon>Actinomycetes</taxon>
        <taxon>Mycobacteriales</taxon>
        <taxon>Mycobacteriaceae</taxon>
        <taxon>Mycolicibacterium</taxon>
    </lineage>
</organism>
<dbReference type="RefSeq" id="WP_159229577.1">
    <property type="nucleotide sequence ID" value="NZ_CACSIP010000007.1"/>
</dbReference>
<evidence type="ECO:0000259" key="7">
    <source>
        <dbReference type="PROSITE" id="PS50850"/>
    </source>
</evidence>
<dbReference type="EMBL" id="CACSIP010000007">
    <property type="protein sequence ID" value="CAA0100193.1"/>
    <property type="molecule type" value="Genomic_DNA"/>
</dbReference>
<feature type="transmembrane region" description="Helical" evidence="6">
    <location>
        <begin position="195"/>
        <end position="214"/>
    </location>
</feature>
<evidence type="ECO:0000256" key="4">
    <source>
        <dbReference type="ARBA" id="ARBA00022989"/>
    </source>
</evidence>
<dbReference type="SUPFAM" id="SSF103473">
    <property type="entry name" value="MFS general substrate transporter"/>
    <property type="match status" value="1"/>
</dbReference>
<protein>
    <submittedName>
        <fullName evidence="8">Tartrate transporter</fullName>
    </submittedName>
</protein>
<gene>
    <name evidence="8" type="primary">ttuB</name>
    <name evidence="8" type="ORF">AELLOGFF_03262</name>
</gene>
<feature type="transmembrane region" description="Helical" evidence="6">
    <location>
        <begin position="124"/>
        <end position="145"/>
    </location>
</feature>
<feature type="transmembrane region" description="Helical" evidence="6">
    <location>
        <begin position="220"/>
        <end position="240"/>
    </location>
</feature>
<dbReference type="InterPro" id="IPR036259">
    <property type="entry name" value="MFS_trans_sf"/>
</dbReference>
<proteinExistence type="predicted"/>
<evidence type="ECO:0000256" key="1">
    <source>
        <dbReference type="ARBA" id="ARBA00004651"/>
    </source>
</evidence>
<feature type="transmembrane region" description="Helical" evidence="6">
    <location>
        <begin position="20"/>
        <end position="43"/>
    </location>
</feature>
<keyword evidence="2" id="KW-0813">Transport</keyword>
<keyword evidence="4 6" id="KW-1133">Transmembrane helix</keyword>
<sequence>MLPTSFYLTLWFPVARRGRITAIAIAAAPLSGLIGAPLSTWLMDSTHGFLGLQGWQSMFIIEALPAIALGIWATVKLPESPLTVKWLTRDEAQWLHNELEAERTAIAEAGNAKDGVLRTILSPLVLALGMIYLGLEFGEYALAFFLPTIIESLNEDFAVGLSLTQIGLVTAIPSLCGVIAMILWGRRSDRKQERIWHLVIPSVLGAVAIVSAGYANSLPLAVLAFSITSACIFSATPIFWQLPSRYLTGLASAAAIGMINAMGNFSGLIGPSITGVLRDQTGSYSASLWVMGGFLVLAAVGTVILARIVRTPAIDAAPVGSSTIAKDARVTR</sequence>
<evidence type="ECO:0000313" key="9">
    <source>
        <dbReference type="Proteomes" id="UP000430146"/>
    </source>
</evidence>
<dbReference type="Gene3D" id="1.20.1250.20">
    <property type="entry name" value="MFS general substrate transporter like domains"/>
    <property type="match status" value="2"/>
</dbReference>
<evidence type="ECO:0000256" key="2">
    <source>
        <dbReference type="ARBA" id="ARBA00022448"/>
    </source>
</evidence>
<keyword evidence="5 6" id="KW-0472">Membrane</keyword>
<feature type="transmembrane region" description="Helical" evidence="6">
    <location>
        <begin position="247"/>
        <end position="266"/>
    </location>
</feature>
<dbReference type="InterPro" id="IPR011701">
    <property type="entry name" value="MFS"/>
</dbReference>
<dbReference type="GO" id="GO:0005886">
    <property type="term" value="C:plasma membrane"/>
    <property type="evidence" value="ECO:0007669"/>
    <property type="project" value="UniProtKB-SubCell"/>
</dbReference>
<feature type="transmembrane region" description="Helical" evidence="6">
    <location>
        <begin position="286"/>
        <end position="306"/>
    </location>
</feature>
<accession>A0A5S9P929</accession>
<dbReference type="AlphaFoldDB" id="A0A5S9P929"/>
<evidence type="ECO:0000256" key="6">
    <source>
        <dbReference type="SAM" id="Phobius"/>
    </source>
</evidence>
<keyword evidence="3 6" id="KW-0812">Transmembrane</keyword>
<dbReference type="OrthoDB" id="9773957at2"/>
<dbReference type="Pfam" id="PF07690">
    <property type="entry name" value="MFS_1"/>
    <property type="match status" value="1"/>
</dbReference>
<dbReference type="GO" id="GO:0022857">
    <property type="term" value="F:transmembrane transporter activity"/>
    <property type="evidence" value="ECO:0007669"/>
    <property type="project" value="InterPro"/>
</dbReference>
<reference evidence="8 9" key="1">
    <citation type="submission" date="2019-11" db="EMBL/GenBank/DDBJ databases">
        <authorList>
            <person name="Holert J."/>
        </authorList>
    </citation>
    <scope>NUCLEOTIDE SEQUENCE [LARGE SCALE GENOMIC DNA]</scope>
    <source>
        <strain evidence="8">BC8_1</strain>
    </source>
</reference>
<feature type="domain" description="Major facilitator superfamily (MFS) profile" evidence="7">
    <location>
        <begin position="1"/>
        <end position="310"/>
    </location>
</feature>
<feature type="transmembrane region" description="Helical" evidence="6">
    <location>
        <begin position="157"/>
        <end position="183"/>
    </location>
</feature>
<dbReference type="PROSITE" id="PS50850">
    <property type="entry name" value="MFS"/>
    <property type="match status" value="1"/>
</dbReference>
<dbReference type="Proteomes" id="UP000430146">
    <property type="component" value="Unassembled WGS sequence"/>
</dbReference>
<evidence type="ECO:0000256" key="3">
    <source>
        <dbReference type="ARBA" id="ARBA00022692"/>
    </source>
</evidence>
<evidence type="ECO:0000256" key="5">
    <source>
        <dbReference type="ARBA" id="ARBA00023136"/>
    </source>
</evidence>
<keyword evidence="9" id="KW-1185">Reference proteome</keyword>
<feature type="transmembrane region" description="Helical" evidence="6">
    <location>
        <begin position="55"/>
        <end position="75"/>
    </location>
</feature>
<dbReference type="PANTHER" id="PTHR43791">
    <property type="entry name" value="PERMEASE-RELATED"/>
    <property type="match status" value="1"/>
</dbReference>
<evidence type="ECO:0000313" key="8">
    <source>
        <dbReference type="EMBL" id="CAA0100193.1"/>
    </source>
</evidence>
<comment type="subcellular location">
    <subcellularLocation>
        <location evidence="1">Cell membrane</location>
        <topology evidence="1">Multi-pass membrane protein</topology>
    </subcellularLocation>
</comment>
<dbReference type="InterPro" id="IPR020846">
    <property type="entry name" value="MFS_dom"/>
</dbReference>